<dbReference type="PANTHER" id="PTHR43448:SF7">
    <property type="entry name" value="4-HYDROXYBENZOATE SOLANESYLTRANSFERASE"/>
    <property type="match status" value="1"/>
</dbReference>
<evidence type="ECO:0000256" key="1">
    <source>
        <dbReference type="ARBA" id="ARBA00004651"/>
    </source>
</evidence>
<dbReference type="PANTHER" id="PTHR43448">
    <property type="entry name" value="PROTOHEME IX FARNESYLTRANSFERASE, MITOCHONDRIAL"/>
    <property type="match status" value="1"/>
</dbReference>
<evidence type="ECO:0000256" key="3">
    <source>
        <dbReference type="ARBA" id="ARBA00022475"/>
    </source>
</evidence>
<gene>
    <name evidence="11" type="ORF">B2A_01971</name>
</gene>
<organism evidence="11">
    <name type="scientific">mine drainage metagenome</name>
    <dbReference type="NCBI Taxonomy" id="410659"/>
    <lineage>
        <taxon>unclassified sequences</taxon>
        <taxon>metagenomes</taxon>
        <taxon>ecological metagenomes</taxon>
    </lineage>
</organism>
<name>T1CCR6_9ZZZZ</name>
<dbReference type="AlphaFoldDB" id="T1CCR6"/>
<keyword evidence="7 10" id="KW-0472">Membrane</keyword>
<feature type="transmembrane region" description="Helical" evidence="10">
    <location>
        <begin position="105"/>
        <end position="126"/>
    </location>
</feature>
<keyword evidence="3" id="KW-1003">Cell membrane</keyword>
<evidence type="ECO:0000256" key="10">
    <source>
        <dbReference type="SAM" id="Phobius"/>
    </source>
</evidence>
<evidence type="ECO:0000256" key="9">
    <source>
        <dbReference type="ARBA" id="ARBA00042475"/>
    </source>
</evidence>
<dbReference type="GO" id="GO:0006783">
    <property type="term" value="P:heme biosynthetic process"/>
    <property type="evidence" value="ECO:0007669"/>
    <property type="project" value="InterPro"/>
</dbReference>
<dbReference type="InterPro" id="IPR000537">
    <property type="entry name" value="UbiA_prenyltransferase"/>
</dbReference>
<evidence type="ECO:0000256" key="4">
    <source>
        <dbReference type="ARBA" id="ARBA00022679"/>
    </source>
</evidence>
<evidence type="ECO:0000313" key="11">
    <source>
        <dbReference type="EMBL" id="EQD64500.1"/>
    </source>
</evidence>
<dbReference type="EMBL" id="AUZZ01001388">
    <property type="protein sequence ID" value="EQD64500.1"/>
    <property type="molecule type" value="Genomic_DNA"/>
</dbReference>
<keyword evidence="5 10" id="KW-0812">Transmembrane</keyword>
<dbReference type="Pfam" id="PF01040">
    <property type="entry name" value="UbiA"/>
    <property type="match status" value="1"/>
</dbReference>
<reference evidence="11" key="1">
    <citation type="submission" date="2013-08" db="EMBL/GenBank/DDBJ databases">
        <authorList>
            <person name="Mendez C."/>
            <person name="Richter M."/>
            <person name="Ferrer M."/>
            <person name="Sanchez J."/>
        </authorList>
    </citation>
    <scope>NUCLEOTIDE SEQUENCE</scope>
</reference>
<dbReference type="InterPro" id="IPR006369">
    <property type="entry name" value="Protohaem_IX_farnesylTrfase"/>
</dbReference>
<evidence type="ECO:0000256" key="7">
    <source>
        <dbReference type="ARBA" id="ARBA00023136"/>
    </source>
</evidence>
<evidence type="ECO:0000256" key="6">
    <source>
        <dbReference type="ARBA" id="ARBA00022989"/>
    </source>
</evidence>
<evidence type="ECO:0000256" key="5">
    <source>
        <dbReference type="ARBA" id="ARBA00022692"/>
    </source>
</evidence>
<protein>
    <recommendedName>
        <fullName evidence="8">Protoheme IX farnesyltransferase</fullName>
    </recommendedName>
    <alternativeName>
        <fullName evidence="9">Heme B farnesyltransferase</fullName>
    </alternativeName>
</protein>
<accession>T1CCR6</accession>
<keyword evidence="4 11" id="KW-0808">Transferase</keyword>
<evidence type="ECO:0000256" key="2">
    <source>
        <dbReference type="ARBA" id="ARBA00004919"/>
    </source>
</evidence>
<comment type="caution">
    <text evidence="11">The sequence shown here is derived from an EMBL/GenBank/DDBJ whole genome shotgun (WGS) entry which is preliminary data.</text>
</comment>
<dbReference type="GO" id="GO:0005886">
    <property type="term" value="C:plasma membrane"/>
    <property type="evidence" value="ECO:0007669"/>
    <property type="project" value="UniProtKB-SubCell"/>
</dbReference>
<comment type="subcellular location">
    <subcellularLocation>
        <location evidence="1">Cell membrane</location>
        <topology evidence="1">Multi-pass membrane protein</topology>
    </subcellularLocation>
</comment>
<evidence type="ECO:0000256" key="8">
    <source>
        <dbReference type="ARBA" id="ARBA00040810"/>
    </source>
</evidence>
<feature type="transmembrane region" description="Helical" evidence="10">
    <location>
        <begin position="51"/>
        <end position="84"/>
    </location>
</feature>
<keyword evidence="6 10" id="KW-1133">Transmembrane helix</keyword>
<sequence>WAPVVLFALIVIWTPSHFWALAVKYRDDYAAAHVPMLPAVASFDRVSREIIAYSVALVGVSLLFAAVAHMGVVFWSVALVAGGFYVGDALRLRRDGGSVKSAMRLFKYSITYLTVIFVAMAVDVLVRSR</sequence>
<dbReference type="GO" id="GO:0008495">
    <property type="term" value="F:protoheme IX farnesyltransferase activity"/>
    <property type="evidence" value="ECO:0007669"/>
    <property type="project" value="InterPro"/>
</dbReference>
<comment type="pathway">
    <text evidence="2">Porphyrin-containing compound metabolism; heme O biosynthesis; heme O from protoheme: step 1/1.</text>
</comment>
<reference evidence="11" key="2">
    <citation type="journal article" date="2014" name="ISME J.">
        <title>Microbial stratification in low pH oxic and suboxic macroscopic growths along an acid mine drainage.</title>
        <authorList>
            <person name="Mendez-Garcia C."/>
            <person name="Mesa V."/>
            <person name="Sprenger R.R."/>
            <person name="Richter M."/>
            <person name="Diez M.S."/>
            <person name="Solano J."/>
            <person name="Bargiela R."/>
            <person name="Golyshina O.V."/>
            <person name="Manteca A."/>
            <person name="Ramos J.L."/>
            <person name="Gallego J.R."/>
            <person name="Llorente I."/>
            <person name="Martins Dos Santos V.A."/>
            <person name="Jensen O.N."/>
            <person name="Pelaez A.I."/>
            <person name="Sanchez J."/>
            <person name="Ferrer M."/>
        </authorList>
    </citation>
    <scope>NUCLEOTIDE SEQUENCE</scope>
</reference>
<feature type="non-terminal residue" evidence="11">
    <location>
        <position position="1"/>
    </location>
</feature>
<proteinExistence type="predicted"/>